<dbReference type="Gene3D" id="3.40.50.10420">
    <property type="entry name" value="NagB/RpiA/CoA transferase-like"/>
    <property type="match status" value="1"/>
</dbReference>
<dbReference type="GO" id="GO:0005524">
    <property type="term" value="F:ATP binding"/>
    <property type="evidence" value="ECO:0007669"/>
    <property type="project" value="UniProtKB-KW"/>
</dbReference>
<dbReference type="GeneID" id="36562719"/>
<comment type="caution">
    <text evidence="7">The sequence shown here is derived from an EMBL/GenBank/DDBJ whole genome shotgun (WGS) entry which is preliminary data.</text>
</comment>
<gene>
    <name evidence="7" type="ORF">P170DRAFT_512719</name>
</gene>
<dbReference type="AlphaFoldDB" id="A0A2I2FZZ2"/>
<sequence length="238" mass="26734">MTMPALQVAKKQLRSRMGDVLQRIPADSITQQSRAATSKLLSMEEYRNARRIGVYLSMLTGELSTTDIVQDALAAGKEVYVPHIHTLMPPMVQAKTSTMDMLSLDSMEEFYALKRDKWGIPSFTKPQAETKKNCFGGTGIAVEARQDEVGLDLLVMPGMAFDSGFRRLGHGRGYYDQFLARYLKDAESQNKTQKMPLLVAPCLREQMLSAPEQVPVADHDWLVDVLIVGDEECTFRQR</sequence>
<proteinExistence type="inferred from homology"/>
<keyword evidence="7" id="KW-0436">Ligase</keyword>
<dbReference type="PIRSF" id="PIRSF006806">
    <property type="entry name" value="FTHF_cligase"/>
    <property type="match status" value="1"/>
</dbReference>
<dbReference type="GO" id="GO:0009396">
    <property type="term" value="P:folic acid-containing compound biosynthetic process"/>
    <property type="evidence" value="ECO:0007669"/>
    <property type="project" value="TreeGrafter"/>
</dbReference>
<dbReference type="OrthoDB" id="2015992at2759"/>
<dbReference type="Proteomes" id="UP000234275">
    <property type="component" value="Unassembled WGS sequence"/>
</dbReference>
<dbReference type="InterPro" id="IPR024185">
    <property type="entry name" value="FTHF_cligase-like_sf"/>
</dbReference>
<dbReference type="EC" id="6.3.3.2" evidence="5"/>
<dbReference type="SUPFAM" id="SSF100950">
    <property type="entry name" value="NagB/RpiA/CoA transferase-like"/>
    <property type="match status" value="1"/>
</dbReference>
<keyword evidence="8" id="KW-1185">Reference proteome</keyword>
<keyword evidence="2 6" id="KW-0547">Nucleotide-binding</keyword>
<dbReference type="GO" id="GO:0005739">
    <property type="term" value="C:mitochondrion"/>
    <property type="evidence" value="ECO:0007669"/>
    <property type="project" value="TreeGrafter"/>
</dbReference>
<keyword evidence="3 6" id="KW-0067">ATP-binding</keyword>
<dbReference type="RefSeq" id="XP_024701448.1">
    <property type="nucleotide sequence ID" value="XM_024855013.1"/>
</dbReference>
<dbReference type="InterPro" id="IPR037171">
    <property type="entry name" value="NagB/RpiA_transferase-like"/>
</dbReference>
<protein>
    <recommendedName>
        <fullName evidence="5">5-formyltetrahydrofolate cyclo-ligase</fullName>
        <ecNumber evidence="5">6.3.3.2</ecNumber>
    </recommendedName>
</protein>
<evidence type="ECO:0000313" key="7">
    <source>
        <dbReference type="EMBL" id="PLB46146.1"/>
    </source>
</evidence>
<dbReference type="EMBL" id="MSFO01000007">
    <property type="protein sequence ID" value="PLB46146.1"/>
    <property type="molecule type" value="Genomic_DNA"/>
</dbReference>
<name>A0A2I2FZZ2_9EURO</name>
<dbReference type="GO" id="GO:0035999">
    <property type="term" value="P:tetrahydrofolate interconversion"/>
    <property type="evidence" value="ECO:0007669"/>
    <property type="project" value="TreeGrafter"/>
</dbReference>
<evidence type="ECO:0000256" key="2">
    <source>
        <dbReference type="ARBA" id="ARBA00022741"/>
    </source>
</evidence>
<dbReference type="STRING" id="1392250.A0A2I2FZZ2"/>
<dbReference type="VEuPathDB" id="FungiDB:P170DRAFT_512719"/>
<feature type="binding site" evidence="6">
    <location>
        <begin position="167"/>
        <end position="175"/>
    </location>
    <ligand>
        <name>ATP</name>
        <dbReference type="ChEBI" id="CHEBI:30616"/>
    </ligand>
</feature>
<dbReference type="GO" id="GO:0030272">
    <property type="term" value="F:5-formyltetrahydrofolate cyclo-ligase activity"/>
    <property type="evidence" value="ECO:0007669"/>
    <property type="project" value="UniProtKB-EC"/>
</dbReference>
<evidence type="ECO:0000256" key="3">
    <source>
        <dbReference type="ARBA" id="ARBA00022840"/>
    </source>
</evidence>
<evidence type="ECO:0000256" key="1">
    <source>
        <dbReference type="ARBA" id="ARBA00010638"/>
    </source>
</evidence>
<feature type="binding site" evidence="6">
    <location>
        <begin position="10"/>
        <end position="14"/>
    </location>
    <ligand>
        <name>ATP</name>
        <dbReference type="ChEBI" id="CHEBI:30616"/>
    </ligand>
</feature>
<dbReference type="Pfam" id="PF01812">
    <property type="entry name" value="5-FTHF_cyc-lig"/>
    <property type="match status" value="1"/>
</dbReference>
<dbReference type="PANTHER" id="PTHR23407">
    <property type="entry name" value="ATPASE INHIBITOR/5-FORMYLTETRAHYDROFOLATE CYCLO-LIGASE"/>
    <property type="match status" value="1"/>
</dbReference>
<dbReference type="PANTHER" id="PTHR23407:SF1">
    <property type="entry name" value="5-FORMYLTETRAHYDROFOLATE CYCLO-LIGASE"/>
    <property type="match status" value="1"/>
</dbReference>
<evidence type="ECO:0000256" key="5">
    <source>
        <dbReference type="ARBA" id="ARBA00038966"/>
    </source>
</evidence>
<comment type="catalytic activity">
    <reaction evidence="4">
        <text>(6S)-5-formyl-5,6,7,8-tetrahydrofolate + ATP = (6R)-5,10-methenyltetrahydrofolate + ADP + phosphate</text>
        <dbReference type="Rhea" id="RHEA:10488"/>
        <dbReference type="ChEBI" id="CHEBI:30616"/>
        <dbReference type="ChEBI" id="CHEBI:43474"/>
        <dbReference type="ChEBI" id="CHEBI:57455"/>
        <dbReference type="ChEBI" id="CHEBI:57457"/>
        <dbReference type="ChEBI" id="CHEBI:456216"/>
        <dbReference type="EC" id="6.3.3.2"/>
    </reaction>
</comment>
<comment type="similarity">
    <text evidence="1">Belongs to the 5-formyltetrahydrofolate cyclo-ligase family.</text>
</comment>
<reference evidence="7 8" key="1">
    <citation type="submission" date="2016-12" db="EMBL/GenBank/DDBJ databases">
        <title>The genomes of Aspergillus section Nigri reveals drivers in fungal speciation.</title>
        <authorList>
            <consortium name="DOE Joint Genome Institute"/>
            <person name="Vesth T.C."/>
            <person name="Nybo J."/>
            <person name="Theobald S."/>
            <person name="Brandl J."/>
            <person name="Frisvad J.C."/>
            <person name="Nielsen K.F."/>
            <person name="Lyhne E.K."/>
            <person name="Kogle M.E."/>
            <person name="Kuo A."/>
            <person name="Riley R."/>
            <person name="Clum A."/>
            <person name="Nolan M."/>
            <person name="Lipzen A."/>
            <person name="Salamov A."/>
            <person name="Henrissat B."/>
            <person name="Wiebenga A."/>
            <person name="De Vries R.P."/>
            <person name="Grigoriev I.V."/>
            <person name="Mortensen U.H."/>
            <person name="Andersen M.R."/>
            <person name="Baker S.E."/>
        </authorList>
    </citation>
    <scope>NUCLEOTIDE SEQUENCE [LARGE SCALE GENOMIC DNA]</scope>
    <source>
        <strain evidence="7 8">IBT 23096</strain>
    </source>
</reference>
<feature type="binding site" evidence="6">
    <location>
        <position position="56"/>
    </location>
    <ligand>
        <name>substrate</name>
    </ligand>
</feature>
<feature type="binding site" evidence="6">
    <location>
        <position position="62"/>
    </location>
    <ligand>
        <name>substrate</name>
    </ligand>
</feature>
<evidence type="ECO:0000256" key="6">
    <source>
        <dbReference type="PIRSR" id="PIRSR006806-1"/>
    </source>
</evidence>
<accession>A0A2I2FZZ2</accession>
<evidence type="ECO:0000256" key="4">
    <source>
        <dbReference type="ARBA" id="ARBA00036539"/>
    </source>
</evidence>
<dbReference type="InterPro" id="IPR002698">
    <property type="entry name" value="FTHF_cligase"/>
</dbReference>
<organism evidence="7 8">
    <name type="scientific">Aspergillus steynii IBT 23096</name>
    <dbReference type="NCBI Taxonomy" id="1392250"/>
    <lineage>
        <taxon>Eukaryota</taxon>
        <taxon>Fungi</taxon>
        <taxon>Dikarya</taxon>
        <taxon>Ascomycota</taxon>
        <taxon>Pezizomycotina</taxon>
        <taxon>Eurotiomycetes</taxon>
        <taxon>Eurotiomycetidae</taxon>
        <taxon>Eurotiales</taxon>
        <taxon>Aspergillaceae</taxon>
        <taxon>Aspergillus</taxon>
        <taxon>Aspergillus subgen. Circumdati</taxon>
    </lineage>
</organism>
<evidence type="ECO:0000313" key="8">
    <source>
        <dbReference type="Proteomes" id="UP000234275"/>
    </source>
</evidence>